<feature type="compositionally biased region" description="Basic residues" evidence="3">
    <location>
        <begin position="40"/>
        <end position="50"/>
    </location>
</feature>
<evidence type="ECO:0000313" key="6">
    <source>
        <dbReference type="Proteomes" id="UP000053328"/>
    </source>
</evidence>
<dbReference type="HOGENOM" id="CLU_027451_1_1_1"/>
<feature type="domain" description="RRM" evidence="4">
    <location>
        <begin position="83"/>
        <end position="170"/>
    </location>
</feature>
<evidence type="ECO:0000259" key="4">
    <source>
        <dbReference type="PROSITE" id="PS50102"/>
    </source>
</evidence>
<evidence type="ECO:0000313" key="5">
    <source>
        <dbReference type="EMBL" id="KIW11253.1"/>
    </source>
</evidence>
<dbReference type="EMBL" id="KN847499">
    <property type="protein sequence ID" value="KIW11253.1"/>
    <property type="molecule type" value="Genomic_DNA"/>
</dbReference>
<dbReference type="RefSeq" id="XP_016231469.1">
    <property type="nucleotide sequence ID" value="XM_016384867.1"/>
</dbReference>
<dbReference type="PANTHER" id="PTHR23236">
    <property type="entry name" value="EUKARYOTIC TRANSLATION INITIATION FACTOR 4B/4H"/>
    <property type="match status" value="1"/>
</dbReference>
<gene>
    <name evidence="5" type="ORF">PV08_10553</name>
</gene>
<feature type="compositionally biased region" description="Polar residues" evidence="3">
    <location>
        <begin position="1"/>
        <end position="15"/>
    </location>
</feature>
<dbReference type="OrthoDB" id="1875751at2759"/>
<dbReference type="InterPro" id="IPR012677">
    <property type="entry name" value="Nucleotide-bd_a/b_plait_sf"/>
</dbReference>
<proteinExistence type="predicted"/>
<feature type="compositionally biased region" description="Polar residues" evidence="3">
    <location>
        <begin position="63"/>
        <end position="76"/>
    </location>
</feature>
<feature type="region of interest" description="Disordered" evidence="3">
    <location>
        <begin position="1"/>
        <end position="80"/>
    </location>
</feature>
<dbReference type="STRING" id="91928.A0A0D2AX17"/>
<reference evidence="5 6" key="1">
    <citation type="submission" date="2015-01" db="EMBL/GenBank/DDBJ databases">
        <title>The Genome Sequence of Exophiala spinifera CBS89968.</title>
        <authorList>
            <consortium name="The Broad Institute Genomics Platform"/>
            <person name="Cuomo C."/>
            <person name="de Hoog S."/>
            <person name="Gorbushina A."/>
            <person name="Stielow B."/>
            <person name="Teixiera M."/>
            <person name="Abouelleil A."/>
            <person name="Chapman S.B."/>
            <person name="Priest M."/>
            <person name="Young S.K."/>
            <person name="Wortman J."/>
            <person name="Nusbaum C."/>
            <person name="Birren B."/>
        </authorList>
    </citation>
    <scope>NUCLEOTIDE SEQUENCE [LARGE SCALE GENOMIC DNA]</scope>
    <source>
        <strain evidence="5 6">CBS 89968</strain>
    </source>
</reference>
<dbReference type="GO" id="GO:0005730">
    <property type="term" value="C:nucleolus"/>
    <property type="evidence" value="ECO:0007669"/>
    <property type="project" value="TreeGrafter"/>
</dbReference>
<dbReference type="GeneID" id="27337636"/>
<dbReference type="GO" id="GO:0003723">
    <property type="term" value="F:RNA binding"/>
    <property type="evidence" value="ECO:0007669"/>
    <property type="project" value="UniProtKB-UniRule"/>
</dbReference>
<evidence type="ECO:0000256" key="2">
    <source>
        <dbReference type="PROSITE-ProRule" id="PRU00176"/>
    </source>
</evidence>
<protein>
    <recommendedName>
        <fullName evidence="4">RRM domain-containing protein</fullName>
    </recommendedName>
</protein>
<name>A0A0D2AX17_9EURO</name>
<dbReference type="Proteomes" id="UP000053328">
    <property type="component" value="Unassembled WGS sequence"/>
</dbReference>
<dbReference type="VEuPathDB" id="FungiDB:PV08_10553"/>
<sequence length="369" mass="40648">MSATEVETMEPQDQTQSRKRNAEVAEIEIDVDAPEPPSKKALRKAKRIKSTTKNGLEEVAPSLATTTTTPVASSQDSPKRSPYGIWIGNLTFTTTKDDLIKFFTEKSKGHIQQGHITRVHLPQGPPKHGKAMNKGFSYVDFSTEDSLSAALELSEGLLGGRRVLIKNAKDFGGRPERKMDQEEGQTKTASKRIFVGNLDFDTTVEDIESHFEACGPISHTHMATFEDSGKCKGYAWIEFEQLASAEAAMRGWIEAGDTLTGSSSGPRSGKNRIWLGKINGRKLRMEFAEDKATRYQKRFGKNAKGTSAAADDGQQEAIREVGDEPVAEPKSFDQKRGKRTRSSGKYAEETVQRLTGAIIESKGQKVVFD</sequence>
<keyword evidence="6" id="KW-1185">Reference proteome</keyword>
<dbReference type="AlphaFoldDB" id="A0A0D2AX17"/>
<dbReference type="PANTHER" id="PTHR23236:SF95">
    <property type="entry name" value="NUCLEOLAR PROTEIN 13"/>
    <property type="match status" value="1"/>
</dbReference>
<keyword evidence="1 2" id="KW-0694">RNA-binding</keyword>
<evidence type="ECO:0000256" key="1">
    <source>
        <dbReference type="ARBA" id="ARBA00022884"/>
    </source>
</evidence>
<feature type="domain" description="RRM" evidence="4">
    <location>
        <begin position="191"/>
        <end position="290"/>
    </location>
</feature>
<dbReference type="Pfam" id="PF00076">
    <property type="entry name" value="RRM_1"/>
    <property type="match status" value="2"/>
</dbReference>
<organism evidence="5 6">
    <name type="scientific">Exophiala spinifera</name>
    <dbReference type="NCBI Taxonomy" id="91928"/>
    <lineage>
        <taxon>Eukaryota</taxon>
        <taxon>Fungi</taxon>
        <taxon>Dikarya</taxon>
        <taxon>Ascomycota</taxon>
        <taxon>Pezizomycotina</taxon>
        <taxon>Eurotiomycetes</taxon>
        <taxon>Chaetothyriomycetidae</taxon>
        <taxon>Chaetothyriales</taxon>
        <taxon>Herpotrichiellaceae</taxon>
        <taxon>Exophiala</taxon>
    </lineage>
</organism>
<dbReference type="PROSITE" id="PS50102">
    <property type="entry name" value="RRM"/>
    <property type="match status" value="2"/>
</dbReference>
<dbReference type="SMART" id="SM00360">
    <property type="entry name" value="RRM"/>
    <property type="match status" value="2"/>
</dbReference>
<accession>A0A0D2AX17</accession>
<dbReference type="InterPro" id="IPR000504">
    <property type="entry name" value="RRM_dom"/>
</dbReference>
<dbReference type="InterPro" id="IPR035979">
    <property type="entry name" value="RBD_domain_sf"/>
</dbReference>
<evidence type="ECO:0000256" key="3">
    <source>
        <dbReference type="SAM" id="MobiDB-lite"/>
    </source>
</evidence>
<feature type="region of interest" description="Disordered" evidence="3">
    <location>
        <begin position="300"/>
        <end position="346"/>
    </location>
</feature>
<dbReference type="Gene3D" id="3.30.70.330">
    <property type="match status" value="2"/>
</dbReference>
<dbReference type="SUPFAM" id="SSF54928">
    <property type="entry name" value="RNA-binding domain, RBD"/>
    <property type="match status" value="1"/>
</dbReference>